<dbReference type="InterPro" id="IPR003593">
    <property type="entry name" value="AAA+_ATPase"/>
</dbReference>
<dbReference type="SUPFAM" id="SSF52540">
    <property type="entry name" value="P-loop containing nucleoside triphosphate hydrolases"/>
    <property type="match status" value="1"/>
</dbReference>
<dbReference type="GO" id="GO:0030163">
    <property type="term" value="P:protein catabolic process"/>
    <property type="evidence" value="ECO:0007669"/>
    <property type="project" value="InterPro"/>
</dbReference>
<protein>
    <recommendedName>
        <fullName evidence="2">AAA+ ATPase domain-containing protein</fullName>
    </recommendedName>
</protein>
<dbReference type="GO" id="GO:0005524">
    <property type="term" value="F:ATP binding"/>
    <property type="evidence" value="ECO:0007669"/>
    <property type="project" value="InterPro"/>
</dbReference>
<dbReference type="GO" id="GO:0004176">
    <property type="term" value="F:ATP-dependent peptidase activity"/>
    <property type="evidence" value="ECO:0007669"/>
    <property type="project" value="InterPro"/>
</dbReference>
<feature type="compositionally biased region" description="Acidic residues" evidence="1">
    <location>
        <begin position="81"/>
        <end position="102"/>
    </location>
</feature>
<dbReference type="Pfam" id="PF00004">
    <property type="entry name" value="AAA"/>
    <property type="match status" value="1"/>
</dbReference>
<dbReference type="AlphaFoldDB" id="A0A6C0D0U9"/>
<dbReference type="Gene3D" id="1.10.8.60">
    <property type="match status" value="1"/>
</dbReference>
<organism evidence="3">
    <name type="scientific">viral metagenome</name>
    <dbReference type="NCBI Taxonomy" id="1070528"/>
    <lineage>
        <taxon>unclassified sequences</taxon>
        <taxon>metagenomes</taxon>
        <taxon>organismal metagenomes</taxon>
    </lineage>
</organism>
<dbReference type="InterPro" id="IPR027065">
    <property type="entry name" value="Lon_Prtase"/>
</dbReference>
<accession>A0A6C0D0U9</accession>
<feature type="compositionally biased region" description="Low complexity" evidence="1">
    <location>
        <begin position="38"/>
        <end position="52"/>
    </location>
</feature>
<dbReference type="SMART" id="SM00382">
    <property type="entry name" value="AAA"/>
    <property type="match status" value="1"/>
</dbReference>
<dbReference type="Gene3D" id="3.40.50.300">
    <property type="entry name" value="P-loop containing nucleotide triphosphate hydrolases"/>
    <property type="match status" value="1"/>
</dbReference>
<evidence type="ECO:0000259" key="2">
    <source>
        <dbReference type="SMART" id="SM00382"/>
    </source>
</evidence>
<reference evidence="3" key="1">
    <citation type="journal article" date="2020" name="Nature">
        <title>Giant virus diversity and host interactions through global metagenomics.</title>
        <authorList>
            <person name="Schulz F."/>
            <person name="Roux S."/>
            <person name="Paez-Espino D."/>
            <person name="Jungbluth S."/>
            <person name="Walsh D.A."/>
            <person name="Denef V.J."/>
            <person name="McMahon K.D."/>
            <person name="Konstantinidis K.T."/>
            <person name="Eloe-Fadrosh E.A."/>
            <person name="Kyrpides N.C."/>
            <person name="Woyke T."/>
        </authorList>
    </citation>
    <scope>NUCLEOTIDE SEQUENCE</scope>
    <source>
        <strain evidence="3">GVMAG-M-3300023174-104</strain>
    </source>
</reference>
<dbReference type="PANTHER" id="PTHR10046">
    <property type="entry name" value="ATP DEPENDENT LON PROTEASE FAMILY MEMBER"/>
    <property type="match status" value="1"/>
</dbReference>
<dbReference type="EMBL" id="MN739518">
    <property type="protein sequence ID" value="QHT10083.1"/>
    <property type="molecule type" value="Genomic_DNA"/>
</dbReference>
<sequence length="577" mass="67825">MVCTRSQQSKSNQNLVLVVRNRNHSKKKVSVSKRDPRNNNNNNDNNNNNHNDTMILDRPDEEDEGEEEIKSKSSSLSSSHDDDETLEEEDEEDTEEEEEEYDLPLSIRQDEKLNTKALSIIEHIKKKTPQLSDILSIPMRKKHRTELFELYFLYQESLPFTEERLQLKEVISQLMKQYSKQYSLFRDHKKEVLEFEKKYETRNGNHKIPFDIIHLPTTLENKEIIFNKYCEMNEKDSQDEEYYKLKTWIHWSLKLPFDKIQDFPFSNTLMDTTLFLKNVRDTLDLELYGMQSVKDQLLLFLHHKIRYPHMRGSCLGLIGDCGVGKTTIARTLAKVMTFPFEQISFGGVNQPEFLRGFDYTYVGSQPGEIVKCLCRMKCKNGVLFLDEYEKISEKPEIVSFLLHLTDFSQNNEFKDAYLSELKLDLSHMWFIYSMNQLPNDRALTDRIFTIQVPSYSLKEKLGILSDYILPKLLKNYNLSKENILLPEEVGRYLIEKVQQESSIKNSGGVRQIEQAIRTILYKIDFSIQHKNTISMQFTKSLLHLSTMEYPITITKEMVDVLLNDWKKDSSSFLSMYA</sequence>
<dbReference type="InterPro" id="IPR027417">
    <property type="entry name" value="P-loop_NTPase"/>
</dbReference>
<feature type="region of interest" description="Disordered" evidence="1">
    <location>
        <begin position="1"/>
        <end position="108"/>
    </location>
</feature>
<evidence type="ECO:0000256" key="1">
    <source>
        <dbReference type="SAM" id="MobiDB-lite"/>
    </source>
</evidence>
<feature type="domain" description="AAA+ ATPase" evidence="2">
    <location>
        <begin position="311"/>
        <end position="457"/>
    </location>
</feature>
<dbReference type="InterPro" id="IPR003959">
    <property type="entry name" value="ATPase_AAA_core"/>
</dbReference>
<feature type="compositionally biased region" description="Basic residues" evidence="1">
    <location>
        <begin position="21"/>
        <end position="31"/>
    </location>
</feature>
<name>A0A6C0D0U9_9ZZZZ</name>
<feature type="compositionally biased region" description="Polar residues" evidence="1">
    <location>
        <begin position="1"/>
        <end position="13"/>
    </location>
</feature>
<dbReference type="GO" id="GO:0004252">
    <property type="term" value="F:serine-type endopeptidase activity"/>
    <property type="evidence" value="ECO:0007669"/>
    <property type="project" value="InterPro"/>
</dbReference>
<proteinExistence type="predicted"/>
<evidence type="ECO:0000313" key="3">
    <source>
        <dbReference type="EMBL" id="QHT10083.1"/>
    </source>
</evidence>
<dbReference type="GO" id="GO:0016887">
    <property type="term" value="F:ATP hydrolysis activity"/>
    <property type="evidence" value="ECO:0007669"/>
    <property type="project" value="InterPro"/>
</dbReference>